<reference evidence="5 6" key="1">
    <citation type="journal article" date="2013" name="Nature">
        <title>Insights into bilaterian evolution from three spiralian genomes.</title>
        <authorList>
            <person name="Simakov O."/>
            <person name="Marletaz F."/>
            <person name="Cho S.J."/>
            <person name="Edsinger-Gonzales E."/>
            <person name="Havlak P."/>
            <person name="Hellsten U."/>
            <person name="Kuo D.H."/>
            <person name="Larsson T."/>
            <person name="Lv J."/>
            <person name="Arendt D."/>
            <person name="Savage R."/>
            <person name="Osoegawa K."/>
            <person name="de Jong P."/>
            <person name="Grimwood J."/>
            <person name="Chapman J.A."/>
            <person name="Shapiro H."/>
            <person name="Aerts A."/>
            <person name="Otillar R.P."/>
            <person name="Terry A.Y."/>
            <person name="Boore J.L."/>
            <person name="Grigoriev I.V."/>
            <person name="Lindberg D.R."/>
            <person name="Seaver E.C."/>
            <person name="Weisblat D.A."/>
            <person name="Putnam N.H."/>
            <person name="Rokhsar D.S."/>
        </authorList>
    </citation>
    <scope>NUCLEOTIDE SEQUENCE [LARGE SCALE GENOMIC DNA]</scope>
</reference>
<proteinExistence type="predicted"/>
<keyword evidence="6" id="KW-1185">Reference proteome</keyword>
<feature type="compositionally biased region" description="Basic and acidic residues" evidence="3">
    <location>
        <begin position="80"/>
        <end position="116"/>
    </location>
</feature>
<organism evidence="5 6">
    <name type="scientific">Lottia gigantea</name>
    <name type="common">Giant owl limpet</name>
    <dbReference type="NCBI Taxonomy" id="225164"/>
    <lineage>
        <taxon>Eukaryota</taxon>
        <taxon>Metazoa</taxon>
        <taxon>Spiralia</taxon>
        <taxon>Lophotrochozoa</taxon>
        <taxon>Mollusca</taxon>
        <taxon>Gastropoda</taxon>
        <taxon>Patellogastropoda</taxon>
        <taxon>Lottioidea</taxon>
        <taxon>Lottiidae</taxon>
        <taxon>Lottia</taxon>
    </lineage>
</organism>
<comment type="subcellular location">
    <subcellularLocation>
        <location evidence="1">Nucleus</location>
    </subcellularLocation>
</comment>
<feature type="compositionally biased region" description="Low complexity" evidence="3">
    <location>
        <begin position="734"/>
        <end position="745"/>
    </location>
</feature>
<feature type="region of interest" description="Disordered" evidence="3">
    <location>
        <begin position="653"/>
        <end position="755"/>
    </location>
</feature>
<feature type="region of interest" description="Disordered" evidence="3">
    <location>
        <begin position="383"/>
        <end position="405"/>
    </location>
</feature>
<protein>
    <recommendedName>
        <fullName evidence="4">KANL2-like probable zinc-finger domain-containing protein</fullName>
    </recommendedName>
</protein>
<feature type="region of interest" description="Disordered" evidence="3">
    <location>
        <begin position="144"/>
        <end position="183"/>
    </location>
</feature>
<dbReference type="OrthoDB" id="10038011at2759"/>
<evidence type="ECO:0000313" key="5">
    <source>
        <dbReference type="EMBL" id="ESO86800.1"/>
    </source>
</evidence>
<feature type="compositionally biased region" description="Polar residues" evidence="3">
    <location>
        <begin position="874"/>
        <end position="890"/>
    </location>
</feature>
<dbReference type="PANTHER" id="PTHR16198">
    <property type="match status" value="1"/>
</dbReference>
<dbReference type="RefSeq" id="XP_009062496.1">
    <property type="nucleotide sequence ID" value="XM_009064248.1"/>
</dbReference>
<feature type="domain" description="KANL2-like probable zinc-finger" evidence="4">
    <location>
        <begin position="590"/>
        <end position="640"/>
    </location>
</feature>
<feature type="compositionally biased region" description="Polar residues" evidence="3">
    <location>
        <begin position="162"/>
        <end position="182"/>
    </location>
</feature>
<feature type="region of interest" description="Disordered" evidence="3">
    <location>
        <begin position="75"/>
        <end position="128"/>
    </location>
</feature>
<dbReference type="Pfam" id="PF13891">
    <property type="entry name" value="zf-C3HC3H_KANSL2"/>
    <property type="match status" value="1"/>
</dbReference>
<gene>
    <name evidence="5" type="ORF">LOTGIDRAFT_166800</name>
</gene>
<dbReference type="PANTHER" id="PTHR16198:SF2">
    <property type="entry name" value="INO80 COMPLEX SUBUNIT D"/>
    <property type="match status" value="1"/>
</dbReference>
<evidence type="ECO:0000256" key="3">
    <source>
        <dbReference type="SAM" id="MobiDB-lite"/>
    </source>
</evidence>
<accession>V3ZW13</accession>
<dbReference type="STRING" id="225164.V3ZW13"/>
<dbReference type="KEGG" id="lgi:LOTGIDRAFT_166800"/>
<dbReference type="CTD" id="20240448"/>
<dbReference type="GeneID" id="20240448"/>
<feature type="region of interest" description="Disordered" evidence="3">
    <location>
        <begin position="458"/>
        <end position="499"/>
    </location>
</feature>
<dbReference type="AlphaFoldDB" id="V3ZW13"/>
<sequence>MYLYCYMCGPPSTERSVREVKAESTNQCVIVPLVHMKCLKARISTTLTLTTNPCVPSALRYCNNHMQVLGMIPKKKRKEKKETGNNKINNKESKLSFADRVKTKFNSRKNDVDNSKNENITVNVEDPYDPYAFSDPVSEPPCMLSNSTCSSSSLPSPNTDSVRSVPQSPGQSSNRPPSNEGMSSIAKLYPELAEKLEKIKPKSVEPKVKSRMRNTHNMKFNKLQTKIAQNRIKDKLRKQETSQFLTEGINMLQTRSDLDLPLTLNNSNHQNPALPTSIPPFNGTGIPHRPVAPHRTIAPPQNLHPTHSLGYKTTVTPGLTVSDPLGIPPPPYPGVGPNQNYNIPSIAPPMVLPNSDNHLSVITAPSMSTLRTAPGPITCPTNFQLPPPPPYVSPKQPKKPPSPVLPVLCKKPQRLKCVLFEKEARQKLKTDSCVRYYSYHAKRKINNHIYINHGICSSDESSSDDEDSDMLPWQPNWFSASSDDDNNDDEEEEEDPSDIPIHIRATKLALLRARLRRQCHQCRSATRSNTTVKKTNNSEILALIQAAKEEPRASVRCLQEILRKPKKKIHRSKYRGLEKRRCGYKNNEEIQCINNVLPYTNHCIKHQQLFDYCTAKFADNTQCCVPIFDIKHELPLCHEHGAKADNYQKIQVAEVRKRPRKKSKPPALSRPPKKNKKKKKGRAVRPQKPIPPSSPTGDISMPDEEPVPEINITTDEEKASSSVSKPEERLSLPSTSSTDNTNNSSQKEEKMIDNNLQGVDLEETFRHVIDKNFGELPLEQASRLLEEQDFQEVFNKIPDEAFDIFSSKNDPTAEETEELERALAAASSDIHAAKETLEQLVKGEISIDDIGEELTSILAATLQQNLQQEQQQQSDLTLPSESATTLSRSSGYSELGHSGMDLNNVPTSINNVAYTRQVLPGHASTSSNLNSAIDNTGSNVTHSMTHLKYYSVQHTTPMSLATQNVNPAASRSYTVGSGIPVGYQANLPYSQTLNNLPPSQHMAQPVSRNVMSNPALRSQLSQLPQQPLHHQSVIGQQLSNVGNFQPSWTTTGASQPQNFQNTNGYPSQQQYVSNVTKYPVSAQSVPMTTDVSNMTKSDSLYSTLSHSGNVPNVNTPGTASSVQGFGHLVSSPYTTLHQTPFTSNTSS</sequence>
<feature type="compositionally biased region" description="Basic and acidic residues" evidence="3">
    <location>
        <begin position="715"/>
        <end position="730"/>
    </location>
</feature>
<dbReference type="EMBL" id="KB202990">
    <property type="protein sequence ID" value="ESO86800.1"/>
    <property type="molecule type" value="Genomic_DNA"/>
</dbReference>
<keyword evidence="2" id="KW-0539">Nucleus</keyword>
<evidence type="ECO:0000256" key="1">
    <source>
        <dbReference type="ARBA" id="ARBA00004123"/>
    </source>
</evidence>
<feature type="region of interest" description="Disordered" evidence="3">
    <location>
        <begin position="870"/>
        <end position="890"/>
    </location>
</feature>
<dbReference type="HOGENOM" id="CLU_276972_0_0_1"/>
<feature type="compositionally biased region" description="Basic residues" evidence="3">
    <location>
        <begin position="671"/>
        <end position="685"/>
    </location>
</feature>
<evidence type="ECO:0000313" key="6">
    <source>
        <dbReference type="Proteomes" id="UP000030746"/>
    </source>
</evidence>
<name>V3ZW13_LOTGI</name>
<dbReference type="Proteomes" id="UP000030746">
    <property type="component" value="Unassembled WGS sequence"/>
</dbReference>
<dbReference type="GO" id="GO:0005634">
    <property type="term" value="C:nucleus"/>
    <property type="evidence" value="ECO:0007669"/>
    <property type="project" value="UniProtKB-SubCell"/>
</dbReference>
<feature type="compositionally biased region" description="Low complexity" evidence="3">
    <location>
        <begin position="144"/>
        <end position="161"/>
    </location>
</feature>
<evidence type="ECO:0000256" key="2">
    <source>
        <dbReference type="ARBA" id="ARBA00023242"/>
    </source>
</evidence>
<feature type="compositionally biased region" description="Acidic residues" evidence="3">
    <location>
        <begin position="482"/>
        <end position="497"/>
    </location>
</feature>
<evidence type="ECO:0000259" key="4">
    <source>
        <dbReference type="Pfam" id="PF13891"/>
    </source>
</evidence>
<dbReference type="OMA" id="SWRPQNG"/>
<dbReference type="InterPro" id="IPR025927">
    <property type="entry name" value="Znf_KANL2-like"/>
</dbReference>